<proteinExistence type="predicted"/>
<reference evidence="1 2" key="1">
    <citation type="submission" date="2016-04" db="EMBL/GenBank/DDBJ databases">
        <title>Complete genome sequence of Fictibacillus phosphorivorans G25-29, a strain toxic to nematodes.</title>
        <authorList>
            <person name="Zheng Z."/>
        </authorList>
    </citation>
    <scope>NUCLEOTIDE SEQUENCE [LARGE SCALE GENOMIC DNA]</scope>
    <source>
        <strain evidence="1 2">G25-29</strain>
    </source>
</reference>
<dbReference type="Pfam" id="PF16167">
    <property type="entry name" value="DUF4871"/>
    <property type="match status" value="1"/>
</dbReference>
<sequence length="174" mass="19488">MKGSISFFILAIAFLMGCTSEEVSKKEVNKETALPLEISNTVNESDIQSIDWNNTATSFNTGTRSDMVGNKLKIGIIAPELKAKKIDKWMWHFWGIKEGKLMIVGYNKKSSTVSPVLYDVDSKKNYWTKDGLGSEVNGADSHIPSNVLLNESGKWAFLVYIDNELFDILVMDLK</sequence>
<accession>A0A160INC9</accession>
<dbReference type="STRING" id="1221500.ABE65_012135"/>
<dbReference type="EMBL" id="CP015378">
    <property type="protein sequence ID" value="ANC77506.1"/>
    <property type="molecule type" value="Genomic_DNA"/>
</dbReference>
<organism evidence="1 2">
    <name type="scientific">Fictibacillus phosphorivorans</name>
    <dbReference type="NCBI Taxonomy" id="1221500"/>
    <lineage>
        <taxon>Bacteria</taxon>
        <taxon>Bacillati</taxon>
        <taxon>Bacillota</taxon>
        <taxon>Bacilli</taxon>
        <taxon>Bacillales</taxon>
        <taxon>Fictibacillaceae</taxon>
        <taxon>Fictibacillus</taxon>
    </lineage>
</organism>
<protein>
    <recommendedName>
        <fullName evidence="3">DUF4871 domain-containing protein</fullName>
    </recommendedName>
</protein>
<dbReference type="PROSITE" id="PS51257">
    <property type="entry name" value="PROKAR_LIPOPROTEIN"/>
    <property type="match status" value="1"/>
</dbReference>
<dbReference type="InterPro" id="IPR032366">
    <property type="entry name" value="DUF4871"/>
</dbReference>
<gene>
    <name evidence="1" type="ORF">ABE65_012135</name>
</gene>
<evidence type="ECO:0008006" key="3">
    <source>
        <dbReference type="Google" id="ProtNLM"/>
    </source>
</evidence>
<dbReference type="KEGG" id="fpn:ABE65_012135"/>
<keyword evidence="2" id="KW-1185">Reference proteome</keyword>
<evidence type="ECO:0000313" key="1">
    <source>
        <dbReference type="EMBL" id="ANC77506.1"/>
    </source>
</evidence>
<dbReference type="RefSeq" id="WP_066395225.1">
    <property type="nucleotide sequence ID" value="NZ_CP015378.1"/>
</dbReference>
<name>A0A160INC9_9BACL</name>
<dbReference type="AlphaFoldDB" id="A0A160INC9"/>
<dbReference type="Gene3D" id="2.60.40.3830">
    <property type="match status" value="1"/>
</dbReference>
<evidence type="ECO:0000313" key="2">
    <source>
        <dbReference type="Proteomes" id="UP000076623"/>
    </source>
</evidence>
<dbReference type="Proteomes" id="UP000076623">
    <property type="component" value="Chromosome"/>
</dbReference>